<feature type="compositionally biased region" description="Basic and acidic residues" evidence="13">
    <location>
        <begin position="502"/>
        <end position="513"/>
    </location>
</feature>
<dbReference type="EMBL" id="JH921455">
    <property type="protein sequence ID" value="EKD12587.1"/>
    <property type="molecule type" value="Genomic_DNA"/>
</dbReference>
<evidence type="ECO:0000256" key="2">
    <source>
        <dbReference type="ARBA" id="ARBA00004225"/>
    </source>
</evidence>
<dbReference type="Pfam" id="PF01040">
    <property type="entry name" value="UbiA"/>
    <property type="match status" value="1"/>
</dbReference>
<evidence type="ECO:0000256" key="13">
    <source>
        <dbReference type="SAM" id="MobiDB-lite"/>
    </source>
</evidence>
<feature type="transmembrane region" description="Helical" evidence="14">
    <location>
        <begin position="344"/>
        <end position="368"/>
    </location>
</feature>
<dbReference type="PANTHER" id="PTHR43448:SF2">
    <property type="entry name" value="PROTOHEME IX FARNESYLTRANSFERASE, MITOCHONDRIAL"/>
    <property type="match status" value="1"/>
</dbReference>
<evidence type="ECO:0000256" key="6">
    <source>
        <dbReference type="ARBA" id="ARBA00022692"/>
    </source>
</evidence>
<feature type="region of interest" description="Disordered" evidence="13">
    <location>
        <begin position="484"/>
        <end position="530"/>
    </location>
</feature>
<dbReference type="Proteomes" id="UP000006753">
    <property type="component" value="Unassembled WGS sequence"/>
</dbReference>
<keyword evidence="8 14" id="KW-1133">Transmembrane helix</keyword>
<evidence type="ECO:0000256" key="11">
    <source>
        <dbReference type="ARBA" id="ARBA00023136"/>
    </source>
</evidence>
<feature type="transmembrane region" description="Helical" evidence="14">
    <location>
        <begin position="305"/>
        <end position="324"/>
    </location>
</feature>
<gene>
    <name evidence="15" type="ORF">MBM_09156</name>
</gene>
<comment type="function">
    <text evidence="1">Converts protoheme IX and farnesyl diphosphate to heme O.</text>
</comment>
<evidence type="ECO:0000256" key="3">
    <source>
        <dbReference type="ARBA" id="ARBA00005985"/>
    </source>
</evidence>
<evidence type="ECO:0000313" key="15">
    <source>
        <dbReference type="EMBL" id="EKD12587.1"/>
    </source>
</evidence>
<feature type="compositionally biased region" description="Low complexity" evidence="13">
    <location>
        <begin position="142"/>
        <end position="152"/>
    </location>
</feature>
<dbReference type="FunFam" id="1.10.357.140:FF:000004">
    <property type="entry name" value="Protoheme IX farnesyltransferase, mitochondrial"/>
    <property type="match status" value="1"/>
</dbReference>
<feature type="transmembrane region" description="Helical" evidence="14">
    <location>
        <begin position="174"/>
        <end position="191"/>
    </location>
</feature>
<dbReference type="InterPro" id="IPR006369">
    <property type="entry name" value="Protohaem_IX_farnesylTrfase"/>
</dbReference>
<evidence type="ECO:0000256" key="9">
    <source>
        <dbReference type="ARBA" id="ARBA00023128"/>
    </source>
</evidence>
<dbReference type="GO" id="GO:0031966">
    <property type="term" value="C:mitochondrial membrane"/>
    <property type="evidence" value="ECO:0007669"/>
    <property type="project" value="UniProtKB-SubCell"/>
</dbReference>
<evidence type="ECO:0000313" key="16">
    <source>
        <dbReference type="Proteomes" id="UP000006753"/>
    </source>
</evidence>
<feature type="transmembrane region" description="Helical" evidence="14">
    <location>
        <begin position="397"/>
        <end position="427"/>
    </location>
</feature>
<name>K1WK39_MARBU</name>
<feature type="region of interest" description="Disordered" evidence="13">
    <location>
        <begin position="132"/>
        <end position="152"/>
    </location>
</feature>
<feature type="transmembrane region" description="Helical" evidence="14">
    <location>
        <begin position="280"/>
        <end position="298"/>
    </location>
</feature>
<dbReference type="FunCoup" id="K1WK39">
    <property type="interactions" value="762"/>
</dbReference>
<keyword evidence="11 14" id="KW-0472">Membrane</keyword>
<proteinExistence type="inferred from homology"/>
<dbReference type="HOGENOM" id="CLU_029631_2_0_1"/>
<feature type="transmembrane region" description="Helical" evidence="14">
    <location>
        <begin position="447"/>
        <end position="464"/>
    </location>
</feature>
<keyword evidence="7" id="KW-0809">Transit peptide</keyword>
<keyword evidence="5" id="KW-0808">Transferase</keyword>
<feature type="compositionally biased region" description="Acidic residues" evidence="13">
    <location>
        <begin position="484"/>
        <end position="501"/>
    </location>
</feature>
<organism evidence="15 16">
    <name type="scientific">Marssonina brunnea f. sp. multigermtubi (strain MB_m1)</name>
    <name type="common">Marssonina leaf spot fungus</name>
    <dbReference type="NCBI Taxonomy" id="1072389"/>
    <lineage>
        <taxon>Eukaryota</taxon>
        <taxon>Fungi</taxon>
        <taxon>Dikarya</taxon>
        <taxon>Ascomycota</taxon>
        <taxon>Pezizomycotina</taxon>
        <taxon>Leotiomycetes</taxon>
        <taxon>Helotiales</taxon>
        <taxon>Drepanopezizaceae</taxon>
        <taxon>Drepanopeziza</taxon>
    </lineage>
</organism>
<keyword evidence="9" id="KW-0496">Mitochondrion</keyword>
<evidence type="ECO:0000256" key="7">
    <source>
        <dbReference type="ARBA" id="ARBA00022946"/>
    </source>
</evidence>
<evidence type="ECO:0000256" key="14">
    <source>
        <dbReference type="SAM" id="Phobius"/>
    </source>
</evidence>
<dbReference type="eggNOG" id="KOG1380">
    <property type="taxonomic scope" value="Eukaryota"/>
</dbReference>
<dbReference type="CDD" id="cd13957">
    <property type="entry name" value="PT_UbiA_Cox10"/>
    <property type="match status" value="1"/>
</dbReference>
<dbReference type="GO" id="GO:0006784">
    <property type="term" value="P:heme A biosynthetic process"/>
    <property type="evidence" value="ECO:0007669"/>
    <property type="project" value="EnsemblFungi"/>
</dbReference>
<dbReference type="PANTHER" id="PTHR43448">
    <property type="entry name" value="PROTOHEME IX FARNESYLTRANSFERASE, MITOCHONDRIAL"/>
    <property type="match status" value="1"/>
</dbReference>
<evidence type="ECO:0000256" key="5">
    <source>
        <dbReference type="ARBA" id="ARBA00022679"/>
    </source>
</evidence>
<comment type="subcellular location">
    <subcellularLocation>
        <location evidence="2">Mitochondrion membrane</location>
        <topology evidence="2">Multi-pass membrane protein</topology>
    </subcellularLocation>
</comment>
<dbReference type="OrthoDB" id="5211at2759"/>
<dbReference type="Gene3D" id="1.10.357.140">
    <property type="entry name" value="UbiA prenyltransferase"/>
    <property type="match status" value="1"/>
</dbReference>
<evidence type="ECO:0000256" key="8">
    <source>
        <dbReference type="ARBA" id="ARBA00022989"/>
    </source>
</evidence>
<dbReference type="KEGG" id="mbe:MBM_09156"/>
<dbReference type="HAMAP" id="MF_00154">
    <property type="entry name" value="CyoE_CtaB"/>
    <property type="match status" value="1"/>
</dbReference>
<dbReference type="InterPro" id="IPR000537">
    <property type="entry name" value="UbiA_prenyltransferase"/>
</dbReference>
<accession>K1WK39</accession>
<keyword evidence="6 14" id="KW-0812">Transmembrane</keyword>
<dbReference type="GO" id="GO:0008495">
    <property type="term" value="F:protoheme IX farnesyltransferase activity"/>
    <property type="evidence" value="ECO:0007669"/>
    <property type="project" value="InterPro"/>
</dbReference>
<feature type="transmembrane region" description="Helical" evidence="14">
    <location>
        <begin position="252"/>
        <end position="274"/>
    </location>
</feature>
<protein>
    <recommendedName>
        <fullName evidence="4">Protoheme IX farnesyltransferase, mitochondrial</fullName>
    </recommendedName>
    <alternativeName>
        <fullName evidence="12">Heme O synthase</fullName>
    </alternativeName>
</protein>
<dbReference type="InterPro" id="IPR044878">
    <property type="entry name" value="UbiA_sf"/>
</dbReference>
<dbReference type="OMA" id="TSAYGMY"/>
<dbReference type="NCBIfam" id="TIGR01473">
    <property type="entry name" value="cyoE_ctaB"/>
    <property type="match status" value="1"/>
</dbReference>
<dbReference type="AlphaFoldDB" id="K1WK39"/>
<reference evidence="15 16" key="1">
    <citation type="journal article" date="2012" name="BMC Genomics">
        <title>Sequencing the genome of Marssonina brunnea reveals fungus-poplar co-evolution.</title>
        <authorList>
            <person name="Zhu S."/>
            <person name="Cao Y.-Z."/>
            <person name="Jiang C."/>
            <person name="Tan B.-Y."/>
            <person name="Wang Z."/>
            <person name="Feng S."/>
            <person name="Zhang L."/>
            <person name="Su X.-H."/>
            <person name="Brejova B."/>
            <person name="Vinar T."/>
            <person name="Xu M."/>
            <person name="Wang M.-X."/>
            <person name="Zhang S.-G."/>
            <person name="Huang M.-R."/>
            <person name="Wu R."/>
            <person name="Zhou Y."/>
        </authorList>
    </citation>
    <scope>NUCLEOTIDE SEQUENCE [LARGE SCALE GENOMIC DNA]</scope>
    <source>
        <strain evidence="15 16">MB_m1</strain>
    </source>
</reference>
<evidence type="ECO:0000256" key="12">
    <source>
        <dbReference type="ARBA" id="ARBA00030253"/>
    </source>
</evidence>
<dbReference type="STRING" id="1072389.K1WK39"/>
<evidence type="ECO:0000256" key="1">
    <source>
        <dbReference type="ARBA" id="ARBA00004013"/>
    </source>
</evidence>
<dbReference type="InParanoid" id="K1WK39"/>
<evidence type="ECO:0000256" key="10">
    <source>
        <dbReference type="ARBA" id="ARBA00023133"/>
    </source>
</evidence>
<sequence>MIIRSPTTNALGSNSLSTVCLSCLLSTARPARRTVTRNFSQKSNVKAALAAAGSTPSTPNPRLRAGYFSANAILNRVRSVSNRGAGTTAIPDSSSIVGEHEVAKFSSTSIRATPTSKQDLPHRRRQAARRAAKEADLVLPENSSSNLSTSAANAPSNSIRRLIPVLLSLSKPRLSVLVVLTACASYSLYPVPELLLPSATDTPSLSPLTLLFLTTGTTLCAASANAFNMLYEPKWDAMMSRTRNRPLVRGLISTRGAALFAILAGIGGTTALYFGVNPTVSFLGALNIALYAGAYTPLKRVSVINTWVGAVVGGIPPLMGWAAAAGQSATHGDWRELLLGEHNIGGWLLAGLLVAWQFPHFMSLSWSIREEYKNAGYRMLCWVSPARNGRVALRYSLLFFPICVGLCYFNVTEWSFAVASAPVNIYLLREAVRFWKLEGHKGSARGLFWASVWHLPAVMILAMVEKKGMWQRVWRAIVGEPDLEDEEDGEYLDEEEEEEEEDRKAAVRTREGKGNAILEARNPAIPLSVR</sequence>
<evidence type="ECO:0000256" key="4">
    <source>
        <dbReference type="ARBA" id="ARBA00016335"/>
    </source>
</evidence>
<dbReference type="GeneID" id="18765091"/>
<comment type="similarity">
    <text evidence="3">Belongs to the UbiA prenyltransferase family.</text>
</comment>
<feature type="transmembrane region" description="Helical" evidence="14">
    <location>
        <begin position="211"/>
        <end position="231"/>
    </location>
</feature>
<keyword evidence="10" id="KW-0350">Heme biosynthesis</keyword>
<keyword evidence="16" id="KW-1185">Reference proteome</keyword>